<name>A0A841V0I6_MICAE</name>
<dbReference type="AlphaFoldDB" id="A0A841V0I6"/>
<comment type="caution">
    <text evidence="1">The sequence shown here is derived from an EMBL/GenBank/DDBJ whole genome shotgun (WGS) entry which is preliminary data.</text>
</comment>
<gene>
    <name evidence="1" type="ORF">H0901_04655</name>
</gene>
<dbReference type="Proteomes" id="UP000525432">
    <property type="component" value="Unassembled WGS sequence"/>
</dbReference>
<organism evidence="1 2">
    <name type="scientific">Microcystis aeruginosa BLCC-F158</name>
    <dbReference type="NCBI Taxonomy" id="2755316"/>
    <lineage>
        <taxon>Bacteria</taxon>
        <taxon>Bacillati</taxon>
        <taxon>Cyanobacteriota</taxon>
        <taxon>Cyanophyceae</taxon>
        <taxon>Oscillatoriophycideae</taxon>
        <taxon>Chroococcales</taxon>
        <taxon>Microcystaceae</taxon>
        <taxon>Microcystis</taxon>
    </lineage>
</organism>
<proteinExistence type="predicted"/>
<sequence>MTIWLTDHPLQSAFYPRRDAIAPPPHQKAIAITQKLLIPKMIAPCIPIPSNGNFKV</sequence>
<protein>
    <submittedName>
        <fullName evidence="1">Uncharacterized protein</fullName>
    </submittedName>
</protein>
<evidence type="ECO:0000313" key="1">
    <source>
        <dbReference type="EMBL" id="MBC1194594.1"/>
    </source>
</evidence>
<dbReference type="EMBL" id="JACEGC010000013">
    <property type="protein sequence ID" value="MBC1194594.1"/>
    <property type="molecule type" value="Genomic_DNA"/>
</dbReference>
<accession>A0A841V0I6</accession>
<evidence type="ECO:0000313" key="2">
    <source>
        <dbReference type="Proteomes" id="UP000525432"/>
    </source>
</evidence>
<reference evidence="1 2" key="1">
    <citation type="submission" date="2020-07" db="EMBL/GenBank/DDBJ databases">
        <title>Genomes of two Microcystis aeruginosa (Cyanobacteria) strains from Florida (USA) with disparate toxicogenic potential.</title>
        <authorList>
            <person name="Lefler F.W."/>
            <person name="Barbosa M."/>
            <person name="Berthold D.E."/>
            <person name="Laughinghouse H.D. IV."/>
        </authorList>
    </citation>
    <scope>NUCLEOTIDE SEQUENCE [LARGE SCALE GENOMIC DNA]</scope>
    <source>
        <strain evidence="1 2">BLCCF158</strain>
    </source>
</reference>